<feature type="chain" id="PRO_5039690664" evidence="1">
    <location>
        <begin position="22"/>
        <end position="147"/>
    </location>
</feature>
<dbReference type="PATRIC" id="fig|284581.3.peg.1950"/>
<keyword evidence="1" id="KW-0732">Signal</keyword>
<accession>A0A0M0L4U0</accession>
<protein>
    <submittedName>
        <fullName evidence="2">Uncharacterized protein</fullName>
    </submittedName>
</protein>
<evidence type="ECO:0000313" key="3">
    <source>
        <dbReference type="Proteomes" id="UP000037558"/>
    </source>
</evidence>
<evidence type="ECO:0000313" key="2">
    <source>
        <dbReference type="EMBL" id="KOO46085.1"/>
    </source>
</evidence>
<sequence>MKKMLLSTAMSVALLVGGVSATGLATPSKAEAAGFEVQLTRSGYFTNYVTSKAYGDKYDSRVKTFSLTNGYIKSNSSVSGSYKVYIQTRKNSKYSWKTVKTVTATKNGTTHFTSPKIPNGYSYRFYTVNTGTKKKVNFYMSWIPFAN</sequence>
<dbReference type="Proteomes" id="UP000037558">
    <property type="component" value="Unassembled WGS sequence"/>
</dbReference>
<dbReference type="OrthoDB" id="2881871at2"/>
<organism evidence="2 3">
    <name type="scientific">Priestia koreensis</name>
    <dbReference type="NCBI Taxonomy" id="284581"/>
    <lineage>
        <taxon>Bacteria</taxon>
        <taxon>Bacillati</taxon>
        <taxon>Bacillota</taxon>
        <taxon>Bacilli</taxon>
        <taxon>Bacillales</taxon>
        <taxon>Bacillaceae</taxon>
        <taxon>Priestia</taxon>
    </lineage>
</organism>
<reference evidence="3" key="1">
    <citation type="submission" date="2015-08" db="EMBL/GenBank/DDBJ databases">
        <title>Fjat-14210 dsm16467.</title>
        <authorList>
            <person name="Liu B."/>
            <person name="Wang J."/>
            <person name="Zhu Y."/>
            <person name="Liu G."/>
            <person name="Chen Q."/>
            <person name="Chen Z."/>
            <person name="Lan J."/>
            <person name="Che J."/>
            <person name="Ge C."/>
            <person name="Shi H."/>
            <person name="Pan Z."/>
            <person name="Liu X."/>
        </authorList>
    </citation>
    <scope>NUCLEOTIDE SEQUENCE [LARGE SCALE GENOMIC DNA]</scope>
    <source>
        <strain evidence="3">DSM 16467</strain>
    </source>
</reference>
<feature type="signal peptide" evidence="1">
    <location>
        <begin position="1"/>
        <end position="21"/>
    </location>
</feature>
<name>A0A0M0L4U0_9BACI</name>
<dbReference type="AlphaFoldDB" id="A0A0M0L4U0"/>
<proteinExistence type="predicted"/>
<dbReference type="EMBL" id="LILC01000013">
    <property type="protein sequence ID" value="KOO46085.1"/>
    <property type="molecule type" value="Genomic_DNA"/>
</dbReference>
<evidence type="ECO:0000256" key="1">
    <source>
        <dbReference type="SAM" id="SignalP"/>
    </source>
</evidence>
<gene>
    <name evidence="2" type="ORF">AMD01_09410</name>
</gene>
<keyword evidence="3" id="KW-1185">Reference proteome</keyword>
<dbReference type="RefSeq" id="WP_053401148.1">
    <property type="nucleotide sequence ID" value="NZ_CP061868.1"/>
</dbReference>
<comment type="caution">
    <text evidence="2">The sequence shown here is derived from an EMBL/GenBank/DDBJ whole genome shotgun (WGS) entry which is preliminary data.</text>
</comment>